<dbReference type="InterPro" id="IPR000160">
    <property type="entry name" value="GGDEF_dom"/>
</dbReference>
<dbReference type="EC" id="2.7.7.65" evidence="1"/>
<dbReference type="InterPro" id="IPR001789">
    <property type="entry name" value="Sig_transdc_resp-reg_receiver"/>
</dbReference>
<evidence type="ECO:0000256" key="1">
    <source>
        <dbReference type="ARBA" id="ARBA00012528"/>
    </source>
</evidence>
<dbReference type="SUPFAM" id="SSF55073">
    <property type="entry name" value="Nucleotide cyclase"/>
    <property type="match status" value="1"/>
</dbReference>
<reference evidence="6 7" key="1">
    <citation type="journal article" date="2019" name="Int. J. Syst. Evol. Microbiol.">
        <title>The Global Catalogue of Microorganisms (GCM) 10K type strain sequencing project: providing services to taxonomists for standard genome sequencing and annotation.</title>
        <authorList>
            <consortium name="The Broad Institute Genomics Platform"/>
            <consortium name="The Broad Institute Genome Sequencing Center for Infectious Disease"/>
            <person name="Wu L."/>
            <person name="Ma J."/>
        </authorList>
    </citation>
    <scope>NUCLEOTIDE SEQUENCE [LARGE SCALE GENOMIC DNA]</scope>
    <source>
        <strain evidence="6 7">JCM 13378</strain>
    </source>
</reference>
<name>A0ABN0XFH3_9ALTE</name>
<evidence type="ECO:0000256" key="3">
    <source>
        <dbReference type="PROSITE-ProRule" id="PRU00169"/>
    </source>
</evidence>
<evidence type="ECO:0000259" key="5">
    <source>
        <dbReference type="PROSITE" id="PS50887"/>
    </source>
</evidence>
<dbReference type="Pfam" id="PF00072">
    <property type="entry name" value="Response_reg"/>
    <property type="match status" value="1"/>
</dbReference>
<dbReference type="InterPro" id="IPR029787">
    <property type="entry name" value="Nucleotide_cyclase"/>
</dbReference>
<dbReference type="PANTHER" id="PTHR45138">
    <property type="entry name" value="REGULATORY COMPONENTS OF SENSORY TRANSDUCTION SYSTEM"/>
    <property type="match status" value="1"/>
</dbReference>
<dbReference type="NCBIfam" id="TIGR00254">
    <property type="entry name" value="GGDEF"/>
    <property type="match status" value="1"/>
</dbReference>
<feature type="domain" description="GGDEF" evidence="5">
    <location>
        <begin position="164"/>
        <end position="301"/>
    </location>
</feature>
<evidence type="ECO:0000313" key="6">
    <source>
        <dbReference type="EMBL" id="GAA0362808.1"/>
    </source>
</evidence>
<keyword evidence="7" id="KW-1185">Reference proteome</keyword>
<dbReference type="InterPro" id="IPR050469">
    <property type="entry name" value="Diguanylate_Cyclase"/>
</dbReference>
<dbReference type="InterPro" id="IPR011006">
    <property type="entry name" value="CheY-like_superfamily"/>
</dbReference>
<dbReference type="SUPFAM" id="SSF52172">
    <property type="entry name" value="CheY-like"/>
    <property type="match status" value="1"/>
</dbReference>
<evidence type="ECO:0000256" key="2">
    <source>
        <dbReference type="ARBA" id="ARBA00034247"/>
    </source>
</evidence>
<dbReference type="Gene3D" id="3.40.50.2300">
    <property type="match status" value="1"/>
</dbReference>
<dbReference type="RefSeq" id="WP_102797173.1">
    <property type="nucleotide sequence ID" value="NZ_BAAAEI010000015.1"/>
</dbReference>
<comment type="catalytic activity">
    <reaction evidence="2">
        <text>2 GTP = 3',3'-c-di-GMP + 2 diphosphate</text>
        <dbReference type="Rhea" id="RHEA:24898"/>
        <dbReference type="ChEBI" id="CHEBI:33019"/>
        <dbReference type="ChEBI" id="CHEBI:37565"/>
        <dbReference type="ChEBI" id="CHEBI:58805"/>
        <dbReference type="EC" id="2.7.7.65"/>
    </reaction>
</comment>
<dbReference type="SMART" id="SM00448">
    <property type="entry name" value="REC"/>
    <property type="match status" value="1"/>
</dbReference>
<keyword evidence="3" id="KW-0597">Phosphoprotein</keyword>
<gene>
    <name evidence="6" type="ORF">GCM10009092_29020</name>
</gene>
<dbReference type="Pfam" id="PF00990">
    <property type="entry name" value="GGDEF"/>
    <property type="match status" value="1"/>
</dbReference>
<comment type="caution">
    <text evidence="6">The sequence shown here is derived from an EMBL/GenBank/DDBJ whole genome shotgun (WGS) entry which is preliminary data.</text>
</comment>
<proteinExistence type="predicted"/>
<dbReference type="PANTHER" id="PTHR45138:SF9">
    <property type="entry name" value="DIGUANYLATE CYCLASE DGCM-RELATED"/>
    <property type="match status" value="1"/>
</dbReference>
<dbReference type="PROSITE" id="PS50887">
    <property type="entry name" value="GGDEF"/>
    <property type="match status" value="1"/>
</dbReference>
<evidence type="ECO:0000259" key="4">
    <source>
        <dbReference type="PROSITE" id="PS50110"/>
    </source>
</evidence>
<feature type="domain" description="Response regulatory" evidence="4">
    <location>
        <begin position="6"/>
        <end position="121"/>
    </location>
</feature>
<dbReference type="Proteomes" id="UP001501757">
    <property type="component" value="Unassembled WGS sequence"/>
</dbReference>
<organism evidence="6 7">
    <name type="scientific">Bowmanella denitrificans</name>
    <dbReference type="NCBI Taxonomy" id="366582"/>
    <lineage>
        <taxon>Bacteria</taxon>
        <taxon>Pseudomonadati</taxon>
        <taxon>Pseudomonadota</taxon>
        <taxon>Gammaproteobacteria</taxon>
        <taxon>Alteromonadales</taxon>
        <taxon>Alteromonadaceae</taxon>
        <taxon>Bowmanella</taxon>
    </lineage>
</organism>
<feature type="modified residue" description="4-aspartylphosphate" evidence="3">
    <location>
        <position position="54"/>
    </location>
</feature>
<dbReference type="SMART" id="SM00267">
    <property type="entry name" value="GGDEF"/>
    <property type="match status" value="1"/>
</dbReference>
<dbReference type="PROSITE" id="PS50110">
    <property type="entry name" value="RESPONSE_REGULATORY"/>
    <property type="match status" value="1"/>
</dbReference>
<dbReference type="InterPro" id="IPR043128">
    <property type="entry name" value="Rev_trsase/Diguanyl_cyclase"/>
</dbReference>
<accession>A0ABN0XFH3</accession>
<sequence length="318" mass="35747">MLAKQRVLIIDDEKTNLKILSDILRDEVEVILAKDGPQGIRKAGEYAPDLILLDVVMQDMNGFDVISHLKHDATTSAIPVIFITSLGDVSHEEKGLLLGACDYIQKPFHAAIVLARIKLHLQLGRQRLMLEKLANIDPLTSVANRRRYDEVLHKEWRVAVRNKAPLSLVMIDIDNFKQFNDRHGHAAGDRVLQEVAQTLNEQLKRPRDLLARYGGEEFVVLLPDIDRAGSMEVMENCRLAIQALQLDHPFCENRQNVTISIGGITCSPTMKNRPEDSLKLADDMLYLAKHQGKNRVMWFGEEQGVIQHDNSAPNGTAG</sequence>
<dbReference type="EMBL" id="BAAAEI010000015">
    <property type="protein sequence ID" value="GAA0362808.1"/>
    <property type="molecule type" value="Genomic_DNA"/>
</dbReference>
<protein>
    <recommendedName>
        <fullName evidence="1">diguanylate cyclase</fullName>
        <ecNumber evidence="1">2.7.7.65</ecNumber>
    </recommendedName>
</protein>
<dbReference type="Gene3D" id="3.30.70.270">
    <property type="match status" value="1"/>
</dbReference>
<dbReference type="CDD" id="cd01949">
    <property type="entry name" value="GGDEF"/>
    <property type="match status" value="1"/>
</dbReference>
<evidence type="ECO:0000313" key="7">
    <source>
        <dbReference type="Proteomes" id="UP001501757"/>
    </source>
</evidence>